<dbReference type="PANTHER" id="PTHR45984:SF3">
    <property type="entry name" value="SPERM-ASSOCIATED ANTIGEN 1"/>
    <property type="match status" value="1"/>
</dbReference>
<proteinExistence type="predicted"/>
<dbReference type="AlphaFoldDB" id="A0ABD0VYD1"/>
<dbReference type="GO" id="GO:0005737">
    <property type="term" value="C:cytoplasm"/>
    <property type="evidence" value="ECO:0007669"/>
    <property type="project" value="UniProtKB-SubCell"/>
</dbReference>
<dbReference type="PANTHER" id="PTHR45984">
    <property type="entry name" value="RNA (RNA) POLYMERASE II ASSOCIATED PROTEIN HOMOLOG"/>
    <property type="match status" value="1"/>
</dbReference>
<evidence type="ECO:0000256" key="2">
    <source>
        <dbReference type="ARBA" id="ARBA00022490"/>
    </source>
</evidence>
<keyword evidence="2" id="KW-0963">Cytoplasm</keyword>
<evidence type="ECO:0000313" key="5">
    <source>
        <dbReference type="EMBL" id="KAL0963309.1"/>
    </source>
</evidence>
<dbReference type="Proteomes" id="UP001557470">
    <property type="component" value="Unassembled WGS sequence"/>
</dbReference>
<reference evidence="5 6" key="1">
    <citation type="submission" date="2024-06" db="EMBL/GenBank/DDBJ databases">
        <authorList>
            <person name="Pan Q."/>
            <person name="Wen M."/>
            <person name="Jouanno E."/>
            <person name="Zahm M."/>
            <person name="Klopp C."/>
            <person name="Cabau C."/>
            <person name="Louis A."/>
            <person name="Berthelot C."/>
            <person name="Parey E."/>
            <person name="Roest Crollius H."/>
            <person name="Montfort J."/>
            <person name="Robinson-Rechavi M."/>
            <person name="Bouchez O."/>
            <person name="Lampietro C."/>
            <person name="Lopez Roques C."/>
            <person name="Donnadieu C."/>
            <person name="Postlethwait J."/>
            <person name="Bobe J."/>
            <person name="Verreycken H."/>
            <person name="Guiguen Y."/>
        </authorList>
    </citation>
    <scope>NUCLEOTIDE SEQUENCE [LARGE SCALE GENOMIC DNA]</scope>
    <source>
        <strain evidence="5">Up_M1</strain>
        <tissue evidence="5">Testis</tissue>
    </source>
</reference>
<accession>A0ABD0VYD1</accession>
<keyword evidence="3" id="KW-0677">Repeat</keyword>
<keyword evidence="4" id="KW-0802">TPR repeat</keyword>
<sequence>MSAEEVSWSDGFISPGTVPVEHLDYSYIEKCADVKYLEKILRVLRSGQVGMYSHLTEFCEHRLENLCPKSHALRKDNLPATAACFTRDEWSQIIDDLQKWEEDTKMSENEHKQQTLVHDLRSDNIPPVRGSNCAIPLSQVASITGMKRRLLPRDYREWDKFDVETECEKIDGHEKTKDPPAIINTGRPQIKRNMDTTALTQQEKIIVANREKDKGNEAFKASLI</sequence>
<gene>
    <name evidence="5" type="ORF">UPYG_G00304440</name>
</gene>
<evidence type="ECO:0000256" key="3">
    <source>
        <dbReference type="ARBA" id="ARBA00022737"/>
    </source>
</evidence>
<dbReference type="EMBL" id="JAGEUA010000010">
    <property type="protein sequence ID" value="KAL0963309.1"/>
    <property type="molecule type" value="Genomic_DNA"/>
</dbReference>
<evidence type="ECO:0000256" key="4">
    <source>
        <dbReference type="ARBA" id="ARBA00022803"/>
    </source>
</evidence>
<comment type="subcellular location">
    <subcellularLocation>
        <location evidence="1">Cytoplasm</location>
    </subcellularLocation>
</comment>
<organism evidence="5 6">
    <name type="scientific">Umbra pygmaea</name>
    <name type="common">Eastern mudminnow</name>
    <dbReference type="NCBI Taxonomy" id="75934"/>
    <lineage>
        <taxon>Eukaryota</taxon>
        <taxon>Metazoa</taxon>
        <taxon>Chordata</taxon>
        <taxon>Craniata</taxon>
        <taxon>Vertebrata</taxon>
        <taxon>Euteleostomi</taxon>
        <taxon>Actinopterygii</taxon>
        <taxon>Neopterygii</taxon>
        <taxon>Teleostei</taxon>
        <taxon>Protacanthopterygii</taxon>
        <taxon>Esociformes</taxon>
        <taxon>Umbridae</taxon>
        <taxon>Umbra</taxon>
    </lineage>
</organism>
<keyword evidence="6" id="KW-1185">Reference proteome</keyword>
<dbReference type="InterPro" id="IPR051982">
    <property type="entry name" value="CiliaryAsmbly_MitoImport"/>
</dbReference>
<evidence type="ECO:0000256" key="1">
    <source>
        <dbReference type="ARBA" id="ARBA00004496"/>
    </source>
</evidence>
<comment type="caution">
    <text evidence="5">The sequence shown here is derived from an EMBL/GenBank/DDBJ whole genome shotgun (WGS) entry which is preliminary data.</text>
</comment>
<evidence type="ECO:0000313" key="6">
    <source>
        <dbReference type="Proteomes" id="UP001557470"/>
    </source>
</evidence>
<name>A0ABD0VYD1_UMBPY</name>
<protein>
    <submittedName>
        <fullName evidence="5">Uncharacterized protein</fullName>
    </submittedName>
</protein>